<proteinExistence type="predicted"/>
<evidence type="ECO:0000313" key="1">
    <source>
        <dbReference type="EMBL" id="GLP98669.1"/>
    </source>
</evidence>
<dbReference type="EMBL" id="BSND01000003">
    <property type="protein sequence ID" value="GLP98669.1"/>
    <property type="molecule type" value="Genomic_DNA"/>
</dbReference>
<organism evidence="1 2">
    <name type="scientific">Methylophaga thalassica</name>
    <dbReference type="NCBI Taxonomy" id="40223"/>
    <lineage>
        <taxon>Bacteria</taxon>
        <taxon>Pseudomonadati</taxon>
        <taxon>Pseudomonadota</taxon>
        <taxon>Gammaproteobacteria</taxon>
        <taxon>Thiotrichales</taxon>
        <taxon>Piscirickettsiaceae</taxon>
        <taxon>Methylophaga</taxon>
    </lineage>
</organism>
<dbReference type="Proteomes" id="UP001161423">
    <property type="component" value="Unassembled WGS sequence"/>
</dbReference>
<keyword evidence="2" id="KW-1185">Reference proteome</keyword>
<protein>
    <submittedName>
        <fullName evidence="1">Uncharacterized protein</fullName>
    </submittedName>
</protein>
<sequence>MSHKIFALSYHPDSVEYDDWDVVSSLEWAGSSQKPETEVYSLLGFDDKNAGVSGDGSSEELEHTVFLNAIESATDTTSPEVVSFLVDCLKASESKPIWVSFW</sequence>
<evidence type="ECO:0000313" key="2">
    <source>
        <dbReference type="Proteomes" id="UP001161423"/>
    </source>
</evidence>
<name>A0ABQ5TQY1_9GAMM</name>
<accession>A0ABQ5TQY1</accession>
<dbReference type="RefSeq" id="WP_284722328.1">
    <property type="nucleotide sequence ID" value="NZ_BSND01000003.1"/>
</dbReference>
<reference evidence="1" key="1">
    <citation type="journal article" date="2014" name="Int. J. Syst. Evol. Microbiol.">
        <title>Complete genome of a new Firmicutes species belonging to the dominant human colonic microbiota ('Ruminococcus bicirculans') reveals two chromosomes and a selective capacity to utilize plant glucans.</title>
        <authorList>
            <consortium name="NISC Comparative Sequencing Program"/>
            <person name="Wegmann U."/>
            <person name="Louis P."/>
            <person name="Goesmann A."/>
            <person name="Henrissat B."/>
            <person name="Duncan S.H."/>
            <person name="Flint H.J."/>
        </authorList>
    </citation>
    <scope>NUCLEOTIDE SEQUENCE</scope>
    <source>
        <strain evidence="1">NBRC 102424</strain>
    </source>
</reference>
<comment type="caution">
    <text evidence="1">The sequence shown here is derived from an EMBL/GenBank/DDBJ whole genome shotgun (WGS) entry which is preliminary data.</text>
</comment>
<gene>
    <name evidence="1" type="ORF">GCM10007891_05230</name>
</gene>
<reference evidence="1" key="2">
    <citation type="submission" date="2023-01" db="EMBL/GenBank/DDBJ databases">
        <title>Draft genome sequence of Methylophaga thalassica strain NBRC 102424.</title>
        <authorList>
            <person name="Sun Q."/>
            <person name="Mori K."/>
        </authorList>
    </citation>
    <scope>NUCLEOTIDE SEQUENCE</scope>
    <source>
        <strain evidence="1">NBRC 102424</strain>
    </source>
</reference>